<sequence>MTVKRKISLDNGLENIKQEQSKRQKVDGDDDDDFQFDKDQAYNSILEKIKKRELGYKITKKSFNIYYEDFIKRESKPFEAKFQSKDSFLKSSYISKQGSFQGLKPRSERTKLGTLWSSFEKEVFFEYLSRYGPKQPEKIKERLPNKSIIEVEIYIDLLQRNLNYYKSHKSRFFNLIKYEDIPIAWEIDELTISIEEQNVLNNEVYTSQTQFDKLRDQESLKLTLSTNDENELINTSQLNSIASFYHMNHLYEYPLSSNDEEIEPNLGDSYQLIKTIITNMTKLLIKTIIQDKIYQNSKKIEISTQGDELIIPVNLTDIIQAFQLNFPKRVVGLREYMKNLHNRLEFDIEVEYSKQKKFQDVIPIPKTFESFRINHELDITEEEEEELLLDVPEGEEEDGDGFIIDSMEDLDNKLALKLFYKSDYEINLQDLERSKFENEKLLYEWDSQKSIEIFNKNFDHWLEKEFNSQKFETRIKRPKVKPNLNSMIIKKQEYFKNLVEFEDPDIDEIFNQIDEELEPSEQEEPQDDEITKEMLILYNLSFD</sequence>
<evidence type="ECO:0000313" key="2">
    <source>
        <dbReference type="Proteomes" id="UP000009328"/>
    </source>
</evidence>
<dbReference type="eggNOG" id="ENOG502RY38">
    <property type="taxonomic scope" value="Eukaryota"/>
</dbReference>
<evidence type="ECO:0000313" key="1">
    <source>
        <dbReference type="EMBL" id="CCH41699.1"/>
    </source>
</evidence>
<dbReference type="InParanoid" id="K0KJP6"/>
<organism evidence="1 2">
    <name type="scientific">Wickerhamomyces ciferrii (strain ATCC 14091 / BCRC 22168 / CBS 111 / JCM 3599 / NBRC 0793 / NRRL Y-1031 F-60-10)</name>
    <name type="common">Yeast</name>
    <name type="synonym">Pichia ciferrii</name>
    <dbReference type="NCBI Taxonomy" id="1206466"/>
    <lineage>
        <taxon>Eukaryota</taxon>
        <taxon>Fungi</taxon>
        <taxon>Dikarya</taxon>
        <taxon>Ascomycota</taxon>
        <taxon>Saccharomycotina</taxon>
        <taxon>Saccharomycetes</taxon>
        <taxon>Phaffomycetales</taxon>
        <taxon>Wickerhamomycetaceae</taxon>
        <taxon>Wickerhamomyces</taxon>
    </lineage>
</organism>
<proteinExistence type="predicted"/>
<dbReference type="Proteomes" id="UP000009328">
    <property type="component" value="Unassembled WGS sequence"/>
</dbReference>
<name>K0KJP6_WICCF</name>
<reference evidence="1 2" key="1">
    <citation type="journal article" date="2012" name="Eukaryot. Cell">
        <title>Draft genome sequence of Wickerhamomyces ciferrii NRRL Y-1031 F-60-10.</title>
        <authorList>
            <person name="Schneider J."/>
            <person name="Andrea H."/>
            <person name="Blom J."/>
            <person name="Jaenicke S."/>
            <person name="Ruckert C."/>
            <person name="Schorsch C."/>
            <person name="Szczepanowski R."/>
            <person name="Farwick M."/>
            <person name="Goesmann A."/>
            <person name="Puhler A."/>
            <person name="Schaffer S."/>
            <person name="Tauch A."/>
            <person name="Kohler T."/>
            <person name="Brinkrolf K."/>
        </authorList>
    </citation>
    <scope>NUCLEOTIDE SEQUENCE [LARGE SCALE GENOMIC DNA]</scope>
    <source>
        <strain evidence="2">ATCC 14091 / BCRC 22168 / CBS 111 / JCM 3599 / NBRC 0793 / NRRL Y-1031 F-60-10</strain>
    </source>
</reference>
<dbReference type="PANTHER" id="PTHR28079">
    <property type="entry name" value="RNA POLYMERASE I-SPECIFIC TRANSCRIPTION INITIATION FACTOR RRN5"/>
    <property type="match status" value="1"/>
</dbReference>
<keyword evidence="2" id="KW-1185">Reference proteome</keyword>
<dbReference type="PANTHER" id="PTHR28079:SF1">
    <property type="entry name" value="RNA POLYMERASE I-SPECIFIC TRANSCRIPTION INITIATION FACTOR RRN5"/>
    <property type="match status" value="1"/>
</dbReference>
<dbReference type="AlphaFoldDB" id="K0KJP6"/>
<dbReference type="GO" id="GO:0042790">
    <property type="term" value="P:nucleolar large rRNA transcription by RNA polymerase I"/>
    <property type="evidence" value="ECO:0007669"/>
    <property type="project" value="InterPro"/>
</dbReference>
<dbReference type="STRING" id="1206466.K0KJP6"/>
<keyword evidence="1" id="KW-0648">Protein biosynthesis</keyword>
<dbReference type="GO" id="GO:0001181">
    <property type="term" value="F:RNA polymerase I general transcription initiation factor activity"/>
    <property type="evidence" value="ECO:0007669"/>
    <property type="project" value="TreeGrafter"/>
</dbReference>
<comment type="caution">
    <text evidence="1">The sequence shown here is derived from an EMBL/GenBank/DDBJ whole genome shotgun (WGS) entry which is preliminary data.</text>
</comment>
<dbReference type="GO" id="GO:0000500">
    <property type="term" value="C:RNA polymerase I upstream activating factor complex"/>
    <property type="evidence" value="ECO:0007669"/>
    <property type="project" value="InterPro"/>
</dbReference>
<dbReference type="EMBL" id="CAIF01000027">
    <property type="protein sequence ID" value="CCH41699.1"/>
    <property type="molecule type" value="Genomic_DNA"/>
</dbReference>
<dbReference type="GO" id="GO:0006361">
    <property type="term" value="P:transcription initiation at RNA polymerase I promoter"/>
    <property type="evidence" value="ECO:0007669"/>
    <property type="project" value="TreeGrafter"/>
</dbReference>
<gene>
    <name evidence="1" type="ORF">BN7_1240</name>
</gene>
<dbReference type="InterPro" id="IPR039601">
    <property type="entry name" value="Rrn5"/>
</dbReference>
<dbReference type="GO" id="GO:0003743">
    <property type="term" value="F:translation initiation factor activity"/>
    <property type="evidence" value="ECO:0007669"/>
    <property type="project" value="UniProtKB-KW"/>
</dbReference>
<protein>
    <submittedName>
        <fullName evidence="1">RNA polymerase I-specific transcription initiation factor RRN5</fullName>
    </submittedName>
</protein>
<dbReference type="GO" id="GO:0000182">
    <property type="term" value="F:rDNA binding"/>
    <property type="evidence" value="ECO:0007669"/>
    <property type="project" value="TreeGrafter"/>
</dbReference>
<dbReference type="HOGENOM" id="CLU_501738_0_0_1"/>
<accession>K0KJP6</accession>
<keyword evidence="1" id="KW-0396">Initiation factor</keyword>